<keyword evidence="2" id="KW-1185">Reference proteome</keyword>
<name>A0A5B7D5Z5_PORTR</name>
<dbReference type="AlphaFoldDB" id="A0A5B7D5Z5"/>
<dbReference type="EMBL" id="VSRR010000526">
    <property type="protein sequence ID" value="MPC16680.1"/>
    <property type="molecule type" value="Genomic_DNA"/>
</dbReference>
<protein>
    <submittedName>
        <fullName evidence="1">Uncharacterized protein</fullName>
    </submittedName>
</protein>
<evidence type="ECO:0000313" key="2">
    <source>
        <dbReference type="Proteomes" id="UP000324222"/>
    </source>
</evidence>
<gene>
    <name evidence="1" type="ORF">E2C01_009510</name>
</gene>
<sequence>MHTFYCYNLFTRAVLDVLCPMWKTKLFNVPQTLTFHDLGVAWDLCSCGPVSISTLIQFFF</sequence>
<accession>A0A5B7D5Z5</accession>
<evidence type="ECO:0000313" key="1">
    <source>
        <dbReference type="EMBL" id="MPC16680.1"/>
    </source>
</evidence>
<proteinExistence type="predicted"/>
<comment type="caution">
    <text evidence="1">The sequence shown here is derived from an EMBL/GenBank/DDBJ whole genome shotgun (WGS) entry which is preliminary data.</text>
</comment>
<reference evidence="1 2" key="1">
    <citation type="submission" date="2019-05" db="EMBL/GenBank/DDBJ databases">
        <title>Another draft genome of Portunus trituberculatus and its Hox gene families provides insights of decapod evolution.</title>
        <authorList>
            <person name="Jeong J.-H."/>
            <person name="Song I."/>
            <person name="Kim S."/>
            <person name="Choi T."/>
            <person name="Kim D."/>
            <person name="Ryu S."/>
            <person name="Kim W."/>
        </authorList>
    </citation>
    <scope>NUCLEOTIDE SEQUENCE [LARGE SCALE GENOMIC DNA]</scope>
    <source>
        <tissue evidence="1">Muscle</tissue>
    </source>
</reference>
<dbReference type="Proteomes" id="UP000324222">
    <property type="component" value="Unassembled WGS sequence"/>
</dbReference>
<organism evidence="1 2">
    <name type="scientific">Portunus trituberculatus</name>
    <name type="common">Swimming crab</name>
    <name type="synonym">Neptunus trituberculatus</name>
    <dbReference type="NCBI Taxonomy" id="210409"/>
    <lineage>
        <taxon>Eukaryota</taxon>
        <taxon>Metazoa</taxon>
        <taxon>Ecdysozoa</taxon>
        <taxon>Arthropoda</taxon>
        <taxon>Crustacea</taxon>
        <taxon>Multicrustacea</taxon>
        <taxon>Malacostraca</taxon>
        <taxon>Eumalacostraca</taxon>
        <taxon>Eucarida</taxon>
        <taxon>Decapoda</taxon>
        <taxon>Pleocyemata</taxon>
        <taxon>Brachyura</taxon>
        <taxon>Eubrachyura</taxon>
        <taxon>Portunoidea</taxon>
        <taxon>Portunidae</taxon>
        <taxon>Portuninae</taxon>
        <taxon>Portunus</taxon>
    </lineage>
</organism>